<dbReference type="Proteomes" id="UP000236735">
    <property type="component" value="Unassembled WGS sequence"/>
</dbReference>
<accession>A0A1H5X9E2</accession>
<dbReference type="RefSeq" id="WP_022149283.1">
    <property type="nucleotide sequence ID" value="NZ_FNUV01000008.1"/>
</dbReference>
<proteinExistence type="predicted"/>
<sequence length="73" mass="8608">MDWHIVYAKFDGCKGFKAFDVNEGRQVGNLIYASLMENTEDTRQKLQKLADLNKEYHLVLQLRRKGRVCFQTK</sequence>
<reference evidence="1 2" key="1">
    <citation type="submission" date="2016-10" db="EMBL/GenBank/DDBJ databases">
        <authorList>
            <person name="de Groot N.N."/>
        </authorList>
    </citation>
    <scope>NUCLEOTIDE SEQUENCE [LARGE SCALE GENOMIC DNA]</scope>
    <source>
        <strain evidence="1 2">AR32</strain>
    </source>
</reference>
<organism evidence="1 2">
    <name type="scientific">Xylanibacter ruminicola</name>
    <name type="common">Prevotella ruminicola</name>
    <dbReference type="NCBI Taxonomy" id="839"/>
    <lineage>
        <taxon>Bacteria</taxon>
        <taxon>Pseudomonadati</taxon>
        <taxon>Bacteroidota</taxon>
        <taxon>Bacteroidia</taxon>
        <taxon>Bacteroidales</taxon>
        <taxon>Prevotellaceae</taxon>
        <taxon>Xylanibacter</taxon>
    </lineage>
</organism>
<evidence type="ECO:0000313" key="1">
    <source>
        <dbReference type="EMBL" id="SEG07977.1"/>
    </source>
</evidence>
<dbReference type="AlphaFoldDB" id="A0A1H5X9E2"/>
<evidence type="ECO:0000313" key="2">
    <source>
        <dbReference type="Proteomes" id="UP000236735"/>
    </source>
</evidence>
<protein>
    <submittedName>
        <fullName evidence="1">Uncharacterized protein</fullName>
    </submittedName>
</protein>
<gene>
    <name evidence="1" type="ORF">SAMN05216354_2698</name>
</gene>
<dbReference type="EMBL" id="FNUV01000008">
    <property type="protein sequence ID" value="SEG07977.1"/>
    <property type="molecule type" value="Genomic_DNA"/>
</dbReference>
<name>A0A1H5X9E2_XYLRU</name>